<comment type="caution">
    <text evidence="4">The sequence shown here is derived from an EMBL/GenBank/DDBJ whole genome shotgun (WGS) entry which is preliminary data.</text>
</comment>
<accession>A0A2V1HNL5</accession>
<evidence type="ECO:0000313" key="5">
    <source>
        <dbReference type="Proteomes" id="UP000244893"/>
    </source>
</evidence>
<name>A0A2V1HNL5_9MICO</name>
<dbReference type="Pfam" id="PF14344">
    <property type="entry name" value="DUF4397"/>
    <property type="match status" value="1"/>
</dbReference>
<feature type="compositionally biased region" description="Basic and acidic residues" evidence="1">
    <location>
        <begin position="57"/>
        <end position="69"/>
    </location>
</feature>
<dbReference type="AlphaFoldDB" id="A0A2V1HNL5"/>
<dbReference type="Proteomes" id="UP000244893">
    <property type="component" value="Unassembled WGS sequence"/>
</dbReference>
<protein>
    <recommendedName>
        <fullName evidence="3">DUF4397 domain-containing protein</fullName>
    </recommendedName>
</protein>
<proteinExistence type="predicted"/>
<sequence length="368" mass="36764">MVRRSKRAAGRSPPSAPTSRASPTSSPSRASRSTPTECSRPSLPHPPNDPPTSPTHSDPDDRTHPRREGAAQMISSTPLVRAVGAAAAVAALVFAPAAAASATTADTGYVRVAHLSPDTLQVDISLSALAGGTVLYSLTGVGYGGVSNYMALDPGTYAIAMRPAGADPASAPVVEASIDVTAGAAATVIAMGLNQDLETTVIDDDLSTPPADTARVRVFQASVDSDEVDVSTEDGTELASAARFGDVGDYVDVPAGDTSFSLVSGTTEDLDSAALAAGTAQTLFVLDDSAGALTVVPAIDSAAVVQAPVGGVETGGGALASEQQQAQIVTLAGVAGIAAIALIAVGIRSRRQGVAARAADQARVGDRV</sequence>
<evidence type="ECO:0000313" key="4">
    <source>
        <dbReference type="EMBL" id="PVZ94095.1"/>
    </source>
</evidence>
<dbReference type="EMBL" id="QEOP01000002">
    <property type="protein sequence ID" value="PVZ94095.1"/>
    <property type="molecule type" value="Genomic_DNA"/>
</dbReference>
<keyword evidence="2" id="KW-1133">Transmembrane helix</keyword>
<feature type="region of interest" description="Disordered" evidence="1">
    <location>
        <begin position="1"/>
        <end position="70"/>
    </location>
</feature>
<reference evidence="4 5" key="1">
    <citation type="submission" date="2018-05" db="EMBL/GenBank/DDBJ databases">
        <title>Amnibacterium sp. M8JJ-5, whole genome shotgun sequence.</title>
        <authorList>
            <person name="Tuo L."/>
        </authorList>
    </citation>
    <scope>NUCLEOTIDE SEQUENCE [LARGE SCALE GENOMIC DNA]</scope>
    <source>
        <strain evidence="4 5">M8JJ-5</strain>
    </source>
</reference>
<keyword evidence="2" id="KW-0472">Membrane</keyword>
<feature type="compositionally biased region" description="Pro residues" evidence="1">
    <location>
        <begin position="43"/>
        <end position="53"/>
    </location>
</feature>
<feature type="domain" description="DUF4397" evidence="3">
    <location>
        <begin position="109"/>
        <end position="230"/>
    </location>
</feature>
<evidence type="ECO:0000256" key="2">
    <source>
        <dbReference type="SAM" id="Phobius"/>
    </source>
</evidence>
<feature type="compositionally biased region" description="Low complexity" evidence="1">
    <location>
        <begin position="10"/>
        <end position="42"/>
    </location>
</feature>
<evidence type="ECO:0000259" key="3">
    <source>
        <dbReference type="Pfam" id="PF14344"/>
    </source>
</evidence>
<dbReference type="OrthoDB" id="9783299at2"/>
<feature type="transmembrane region" description="Helical" evidence="2">
    <location>
        <begin position="328"/>
        <end position="347"/>
    </location>
</feature>
<keyword evidence="5" id="KW-1185">Reference proteome</keyword>
<gene>
    <name evidence="4" type="ORF">DDQ50_10110</name>
</gene>
<dbReference type="InterPro" id="IPR025510">
    <property type="entry name" value="DUF4397"/>
</dbReference>
<evidence type="ECO:0000256" key="1">
    <source>
        <dbReference type="SAM" id="MobiDB-lite"/>
    </source>
</evidence>
<keyword evidence="2" id="KW-0812">Transmembrane</keyword>
<organism evidence="4 5">
    <name type="scientific">Amnibacterium flavum</name>
    <dbReference type="NCBI Taxonomy" id="2173173"/>
    <lineage>
        <taxon>Bacteria</taxon>
        <taxon>Bacillati</taxon>
        <taxon>Actinomycetota</taxon>
        <taxon>Actinomycetes</taxon>
        <taxon>Micrococcales</taxon>
        <taxon>Microbacteriaceae</taxon>
        <taxon>Amnibacterium</taxon>
    </lineage>
</organism>